<organism evidence="7 8">
    <name type="scientific">Ceratopteris richardii</name>
    <name type="common">Triangle waterfern</name>
    <dbReference type="NCBI Taxonomy" id="49495"/>
    <lineage>
        <taxon>Eukaryota</taxon>
        <taxon>Viridiplantae</taxon>
        <taxon>Streptophyta</taxon>
        <taxon>Embryophyta</taxon>
        <taxon>Tracheophyta</taxon>
        <taxon>Polypodiopsida</taxon>
        <taxon>Polypodiidae</taxon>
        <taxon>Polypodiales</taxon>
        <taxon>Pteridineae</taxon>
        <taxon>Pteridaceae</taxon>
        <taxon>Parkerioideae</taxon>
        <taxon>Ceratopteris</taxon>
    </lineage>
</organism>
<reference evidence="7" key="1">
    <citation type="submission" date="2021-08" db="EMBL/GenBank/DDBJ databases">
        <title>WGS assembly of Ceratopteris richardii.</title>
        <authorList>
            <person name="Marchant D.B."/>
            <person name="Chen G."/>
            <person name="Jenkins J."/>
            <person name="Shu S."/>
            <person name="Leebens-Mack J."/>
            <person name="Grimwood J."/>
            <person name="Schmutz J."/>
            <person name="Soltis P."/>
            <person name="Soltis D."/>
            <person name="Chen Z.-H."/>
        </authorList>
    </citation>
    <scope>NUCLEOTIDE SEQUENCE</scope>
    <source>
        <strain evidence="7">Whitten #5841</strain>
        <tissue evidence="7">Leaf</tissue>
    </source>
</reference>
<keyword evidence="8" id="KW-1185">Reference proteome</keyword>
<dbReference type="AlphaFoldDB" id="A0A8T2PYA8"/>
<comment type="catalytic activity">
    <reaction evidence="6">
        <text>1D-myo-inositol 1,3,4,5,6-pentakisphosphate + ATP = 1D-myo-inositol hexakisphosphate + ADP + H(+)</text>
        <dbReference type="Rhea" id="RHEA:20313"/>
        <dbReference type="ChEBI" id="CHEBI:15378"/>
        <dbReference type="ChEBI" id="CHEBI:30616"/>
        <dbReference type="ChEBI" id="CHEBI:57733"/>
        <dbReference type="ChEBI" id="CHEBI:58130"/>
        <dbReference type="ChEBI" id="CHEBI:456216"/>
        <dbReference type="EC" id="2.7.1.158"/>
    </reaction>
</comment>
<comment type="function">
    <text evidence="6">Phosphorylates Ins(1,3,4,5,6)P5 at position 2 to form Ins(1,2,3,4,5,6)P6 (InsP6 or phytate).</text>
</comment>
<evidence type="ECO:0000313" key="8">
    <source>
        <dbReference type="Proteomes" id="UP000825935"/>
    </source>
</evidence>
<dbReference type="InterPro" id="IPR043001">
    <property type="entry name" value="IP5_2-K_N_lobe"/>
</dbReference>
<sequence>MSCTCRHNENVQDSMDDKVENVHKVGPFDVEDWCYRGEGAANIVLAYKGSDPFLVGKVLRIRKKSVDKQLVDKSKVICQPGKPILSEDEQKLWQNWPSVAEARSFESLLQAYARDVMGPLLGPELVDPGIIVYMSTEFLEKIACIVEHERPLSRRAESEIDSHSNSALLISDHSVFCLVGVSHGTGPQRNIKTSFLSIAVEIKPKCGFLPNSDLIVAENFIKKIVPRYTMHQTLKHYEGKVKRLSQYSPLDLFSEDLERINQAVHHLFSVPQNNLRLFVGGTVIDTSTSDLDHEGVKWQVLNAALQGCMLHDDGIQPVEVLKELVSQSLHKTDVLKNLLAAQKLDIVDIEGSIHAYRKLSSREAMDSSHGRELSEDECKNFEFPDGMSLLQCIELVRNYLIAATAKDCSLMLTFQQVLDNEPENMDVKYHKIIFSSKAKHPFLLKVNFLDLDLKPLTKMHHYYQIDQKIVKAYLATLQTDIDQEGYSESFVISQDGQQA</sequence>
<keyword evidence="3 6" id="KW-0547">Nucleotide-binding</keyword>
<evidence type="ECO:0000256" key="3">
    <source>
        <dbReference type="ARBA" id="ARBA00022741"/>
    </source>
</evidence>
<dbReference type="PANTHER" id="PTHR14456">
    <property type="entry name" value="INOSITOL POLYPHOSPHATE KINASE 1"/>
    <property type="match status" value="1"/>
</dbReference>
<dbReference type="EMBL" id="CM035444">
    <property type="protein sequence ID" value="KAH7276542.1"/>
    <property type="molecule type" value="Genomic_DNA"/>
</dbReference>
<keyword evidence="5 6" id="KW-0067">ATP-binding</keyword>
<dbReference type="Gene3D" id="3.30.200.110">
    <property type="entry name" value="Inositol-pentakisphosphate 2-kinase, N-lobe"/>
    <property type="match status" value="1"/>
</dbReference>
<dbReference type="InterPro" id="IPR009286">
    <property type="entry name" value="Ins_P5_2-kin"/>
</dbReference>
<proteinExistence type="predicted"/>
<accession>A0A8T2PYA8</accession>
<dbReference type="GO" id="GO:0035299">
    <property type="term" value="F:inositol-1,3,4,5,6-pentakisphosphate 2-kinase activity"/>
    <property type="evidence" value="ECO:0007669"/>
    <property type="project" value="UniProtKB-EC"/>
</dbReference>
<evidence type="ECO:0000256" key="2">
    <source>
        <dbReference type="ARBA" id="ARBA00022679"/>
    </source>
</evidence>
<evidence type="ECO:0000313" key="7">
    <source>
        <dbReference type="EMBL" id="KAH7276542.1"/>
    </source>
</evidence>
<dbReference type="GO" id="GO:0005524">
    <property type="term" value="F:ATP binding"/>
    <property type="evidence" value="ECO:0007669"/>
    <property type="project" value="UniProtKB-KW"/>
</dbReference>
<dbReference type="EC" id="2.7.1.158" evidence="1 6"/>
<evidence type="ECO:0000256" key="4">
    <source>
        <dbReference type="ARBA" id="ARBA00022777"/>
    </source>
</evidence>
<dbReference type="GO" id="GO:0005634">
    <property type="term" value="C:nucleus"/>
    <property type="evidence" value="ECO:0007669"/>
    <property type="project" value="TreeGrafter"/>
</dbReference>
<dbReference type="Proteomes" id="UP000825935">
    <property type="component" value="Chromosome 39"/>
</dbReference>
<keyword evidence="4 6" id="KW-0418">Kinase</keyword>
<name>A0A8T2PYA8_CERRI</name>
<dbReference type="PANTHER" id="PTHR14456:SF2">
    <property type="entry name" value="INOSITOL-PENTAKISPHOSPHATE 2-KINASE"/>
    <property type="match status" value="1"/>
</dbReference>
<comment type="caution">
    <text evidence="7">The sequence shown here is derived from an EMBL/GenBank/DDBJ whole genome shotgun (WGS) entry which is preliminary data.</text>
</comment>
<comment type="domain">
    <text evidence="6">The EXKPK motif is conserved in inositol-pentakisphosphate 2-kinases of both family 1 and 2.</text>
</comment>
<evidence type="ECO:0000256" key="1">
    <source>
        <dbReference type="ARBA" id="ARBA00012023"/>
    </source>
</evidence>
<dbReference type="GO" id="GO:0032958">
    <property type="term" value="P:inositol phosphate biosynthetic process"/>
    <property type="evidence" value="ECO:0007669"/>
    <property type="project" value="TreeGrafter"/>
</dbReference>
<evidence type="ECO:0000256" key="5">
    <source>
        <dbReference type="ARBA" id="ARBA00022840"/>
    </source>
</evidence>
<evidence type="ECO:0000256" key="6">
    <source>
        <dbReference type="RuleBase" id="RU364126"/>
    </source>
</evidence>
<dbReference type="OMA" id="HRQHCIV"/>
<gene>
    <name evidence="7" type="ORF">KP509_39G011200</name>
</gene>
<keyword evidence="2 6" id="KW-0808">Transferase</keyword>
<dbReference type="Pfam" id="PF06090">
    <property type="entry name" value="Ins_P5_2-kin"/>
    <property type="match status" value="1"/>
</dbReference>
<dbReference type="OrthoDB" id="272370at2759"/>
<protein>
    <recommendedName>
        <fullName evidence="1 6">Inositol-pentakisphosphate 2-kinase</fullName>
        <ecNumber evidence="1 6">2.7.1.158</ecNumber>
    </recommendedName>
</protein>